<comment type="caution">
    <text evidence="10">The sequence shown here is derived from an EMBL/GenBank/DDBJ whole genome shotgun (WGS) entry which is preliminary data.</text>
</comment>
<feature type="compositionally biased region" description="Polar residues" evidence="7">
    <location>
        <begin position="1056"/>
        <end position="1066"/>
    </location>
</feature>
<feature type="compositionally biased region" description="Polar residues" evidence="7">
    <location>
        <begin position="741"/>
        <end position="750"/>
    </location>
</feature>
<dbReference type="Pfam" id="PF00324">
    <property type="entry name" value="AA_permease"/>
    <property type="match status" value="1"/>
</dbReference>
<dbReference type="GO" id="GO:0055075">
    <property type="term" value="P:potassium ion homeostasis"/>
    <property type="evidence" value="ECO:0007669"/>
    <property type="project" value="EnsemblFungi"/>
</dbReference>
<feature type="compositionally biased region" description="Polar residues" evidence="7">
    <location>
        <begin position="1119"/>
        <end position="1132"/>
    </location>
</feature>
<dbReference type="OrthoDB" id="2020542at2759"/>
<dbReference type="PANTHER" id="PTHR11827:SF72">
    <property type="entry name" value="GH08340P"/>
    <property type="match status" value="1"/>
</dbReference>
<evidence type="ECO:0000256" key="6">
    <source>
        <dbReference type="ARBA" id="ARBA00023136"/>
    </source>
</evidence>
<keyword evidence="6 8" id="KW-0472">Membrane</keyword>
<dbReference type="GO" id="GO:0034486">
    <property type="term" value="P:vacuolar transmembrane transport"/>
    <property type="evidence" value="ECO:0007669"/>
    <property type="project" value="EnsemblFungi"/>
</dbReference>
<evidence type="ECO:0000259" key="9">
    <source>
        <dbReference type="Pfam" id="PF00324"/>
    </source>
</evidence>
<accession>A0A168CR28</accession>
<proteinExistence type="inferred from homology"/>
<dbReference type="InterPro" id="IPR004841">
    <property type="entry name" value="AA-permease/SLC12A_dom"/>
</dbReference>
<keyword evidence="4 8" id="KW-0812">Transmembrane</keyword>
<sequence>MSAPRDTGRPPLRGRPSFLARAAVPTSIESAEAQDGPDAARSNPDVYHVSTDRPYAPYVSTSPQSLHHRFPSQGKSRPSINYDRQKVKPVVGGGQSEGTPQQYGNLSRRRMSLGRTRSISVSNGNMKKSVTNVPPHSEKLGTFSGVFVPTTLNVLSILMFLRFGFILAHGGVIGMMGMLIASYLINLVTTMSISAIATNGTVRGGGAYYLISRSLGPEFGGSIGIVFYLGFVFNTGMNAVGLIDCITQNFGALTGTWSKFVPEGFWLEYIYSTSVLVLCTIICLAGSSMFARASNGLLLILLISTFSIPFSAIFMKPFANDSLGIEFTGFSMSTFKENMFPRLGHGTDSDKILGKETIQSLFGILFPATGGIFAGASMSGDLKNPSKSIPKGTLYGLVLTFFTYAIVVLAMAATITRDSFYVDANIIQDVSLSEVLILLGEFSTSFFSSLMGVIGSAKLLQAIARDSLIPGLSIFSQGSSDDEPTNAIIFTFIVAQLTMLFDINRIASFITMTYLMTFLVVNLACFLLKIGSAPNFRPSFHYFNSWTAFTGTIVSGVTMFYVDGVFASGSVIVLVSLFMLIHYTSPPKSWGDVSQSLIYHQVRKYLLRLKPEHVKFWRPQILLFVKDFEKQSKIISFCNSLKKGGLFILTRIIVAKDFASTVPLVRKEQAAWSRFIEYSKVKAFVNISVAPNAEWGVRSVTLNSGLGGMRPNIVVIPHIDDEPLSPDSQENRNNESDATGGDNTDPNNARTAHKKAVQSYLTVLEDLLFKLRINVAVARGFEKLELPAGKHGLNTKKFIDLWPIQMSAEITADGTENKQNILTTNFDTYTLILQLGCILHTVPSWKTSYKLRINVFVEYESDVDEEFGRVKTLLEKLRIEAEVCVFWLACGDVKSYDYIINGVKPDTDPAVIDHVEKVLKCENWWHEILKLRRSGPDSVQVAKFLKDAETWPPNFSPGGGRRRASTQRFHGLRQLLDSPRRSTTGLSISHGMQTHHLLDSMVHTPSDGSSDESDSSDEFEPYTDLVSDRKPSDVASPHSDEAFIPALNLLDEPSASLSVPQASGSGDITRRARSKSPSRFVSTPMPETRVEESEDTAGPSIMFVDSTPDREEDEPQGSEGRSQPASGFPSQASVALSFNDLPSRAQHLILNELIKSHSDQTAVVFTTLPSPVEATFQDYSASESYIEDLRVLCDGLPACLLVHSNSMTVTMNL</sequence>
<feature type="transmembrane region" description="Helical" evidence="8">
    <location>
        <begin position="540"/>
        <end position="560"/>
    </location>
</feature>
<evidence type="ECO:0000256" key="4">
    <source>
        <dbReference type="ARBA" id="ARBA00022692"/>
    </source>
</evidence>
<dbReference type="Proteomes" id="UP000242877">
    <property type="component" value="Unassembled WGS sequence"/>
</dbReference>
<evidence type="ECO:0000256" key="2">
    <source>
        <dbReference type="ARBA" id="ARBA00010593"/>
    </source>
</evidence>
<feature type="transmembrane region" description="Helical" evidence="8">
    <location>
        <begin position="509"/>
        <end position="528"/>
    </location>
</feature>
<gene>
    <name evidence="10" type="ORF">AAP_00550</name>
</gene>
<feature type="region of interest" description="Disordered" evidence="7">
    <location>
        <begin position="1056"/>
        <end position="1132"/>
    </location>
</feature>
<reference evidence="10 11" key="1">
    <citation type="journal article" date="2016" name="Genome Biol. Evol.">
        <title>Divergent and convergent evolution of fungal pathogenicity.</title>
        <authorList>
            <person name="Shang Y."/>
            <person name="Xiao G."/>
            <person name="Zheng P."/>
            <person name="Cen K."/>
            <person name="Zhan S."/>
            <person name="Wang C."/>
        </authorList>
    </citation>
    <scope>NUCLEOTIDE SEQUENCE [LARGE SCALE GENOMIC DNA]</scope>
    <source>
        <strain evidence="10 11">ARSEF 7405</strain>
    </source>
</reference>
<dbReference type="GO" id="GO:0015379">
    <property type="term" value="F:potassium:chloride symporter activity"/>
    <property type="evidence" value="ECO:0007669"/>
    <property type="project" value="EnsemblFungi"/>
</dbReference>
<feature type="domain" description="Amino acid permease/ SLC12A" evidence="9">
    <location>
        <begin position="146"/>
        <end position="622"/>
    </location>
</feature>
<feature type="transmembrane region" description="Helical" evidence="8">
    <location>
        <begin position="361"/>
        <end position="382"/>
    </location>
</feature>
<dbReference type="EMBL" id="AZGZ01000002">
    <property type="protein sequence ID" value="KZZ96907.1"/>
    <property type="molecule type" value="Genomic_DNA"/>
</dbReference>
<evidence type="ECO:0000256" key="1">
    <source>
        <dbReference type="ARBA" id="ARBA00004141"/>
    </source>
</evidence>
<feature type="region of interest" description="Disordered" evidence="7">
    <location>
        <begin position="1"/>
        <end position="106"/>
    </location>
</feature>
<dbReference type="VEuPathDB" id="FungiDB:AAP_00550"/>
<dbReference type="InterPro" id="IPR004842">
    <property type="entry name" value="SLC12A_fam"/>
</dbReference>
<evidence type="ECO:0000313" key="10">
    <source>
        <dbReference type="EMBL" id="KZZ96907.1"/>
    </source>
</evidence>
<comment type="similarity">
    <text evidence="2">Belongs to the SLC12A transporter family.</text>
</comment>
<keyword evidence="11" id="KW-1185">Reference proteome</keyword>
<feature type="transmembrane region" description="Helical" evidence="8">
    <location>
        <begin position="269"/>
        <end position="290"/>
    </location>
</feature>
<evidence type="ECO:0000313" key="11">
    <source>
        <dbReference type="Proteomes" id="UP000242877"/>
    </source>
</evidence>
<evidence type="ECO:0000256" key="7">
    <source>
        <dbReference type="SAM" id="MobiDB-lite"/>
    </source>
</evidence>
<organism evidence="10 11">
    <name type="scientific">Ascosphaera apis ARSEF 7405</name>
    <dbReference type="NCBI Taxonomy" id="392613"/>
    <lineage>
        <taxon>Eukaryota</taxon>
        <taxon>Fungi</taxon>
        <taxon>Dikarya</taxon>
        <taxon>Ascomycota</taxon>
        <taxon>Pezizomycotina</taxon>
        <taxon>Eurotiomycetes</taxon>
        <taxon>Eurotiomycetidae</taxon>
        <taxon>Onygenales</taxon>
        <taxon>Ascosphaeraceae</taxon>
        <taxon>Ascosphaera</taxon>
    </lineage>
</organism>
<feature type="transmembrane region" description="Helical" evidence="8">
    <location>
        <begin position="297"/>
        <end position="315"/>
    </location>
</feature>
<dbReference type="PANTHER" id="PTHR11827">
    <property type="entry name" value="SOLUTE CARRIER FAMILY 12, CATION COTRANSPORTERS"/>
    <property type="match status" value="1"/>
</dbReference>
<protein>
    <submittedName>
        <fullName evidence="10">Cation chloride cotransporter</fullName>
    </submittedName>
</protein>
<feature type="transmembrane region" description="Helical" evidence="8">
    <location>
        <begin position="394"/>
        <end position="415"/>
    </location>
</feature>
<keyword evidence="5 8" id="KW-1133">Transmembrane helix</keyword>
<feature type="transmembrane region" description="Helical" evidence="8">
    <location>
        <begin position="163"/>
        <end position="185"/>
    </location>
</feature>
<evidence type="ECO:0000256" key="8">
    <source>
        <dbReference type="SAM" id="Phobius"/>
    </source>
</evidence>
<dbReference type="AlphaFoldDB" id="A0A168CR28"/>
<dbReference type="Gene3D" id="1.20.1740.10">
    <property type="entry name" value="Amino acid/polyamine transporter I"/>
    <property type="match status" value="1"/>
</dbReference>
<comment type="subcellular location">
    <subcellularLocation>
        <location evidence="1">Membrane</location>
        <topology evidence="1">Multi-pass membrane protein</topology>
    </subcellularLocation>
</comment>
<name>A0A168CR28_9EURO</name>
<feature type="compositionally biased region" description="Acidic residues" evidence="7">
    <location>
        <begin position="1009"/>
        <end position="1021"/>
    </location>
</feature>
<evidence type="ECO:0000256" key="3">
    <source>
        <dbReference type="ARBA" id="ARBA00022448"/>
    </source>
</evidence>
<evidence type="ECO:0000256" key="5">
    <source>
        <dbReference type="ARBA" id="ARBA00022989"/>
    </source>
</evidence>
<feature type="region of interest" description="Disordered" evidence="7">
    <location>
        <begin position="720"/>
        <end position="752"/>
    </location>
</feature>
<feature type="transmembrane region" description="Helical" evidence="8">
    <location>
        <begin position="435"/>
        <end position="455"/>
    </location>
</feature>
<dbReference type="GO" id="GO:1990816">
    <property type="term" value="C:vacuole-mitochondrion membrane contact site"/>
    <property type="evidence" value="ECO:0007669"/>
    <property type="project" value="EnsemblFungi"/>
</dbReference>
<feature type="transmembrane region" description="Helical" evidence="8">
    <location>
        <begin position="566"/>
        <end position="584"/>
    </location>
</feature>
<dbReference type="GO" id="GO:0055064">
    <property type="term" value="P:chloride ion homeostasis"/>
    <property type="evidence" value="ECO:0007669"/>
    <property type="project" value="TreeGrafter"/>
</dbReference>
<dbReference type="GO" id="GO:0005774">
    <property type="term" value="C:vacuolar membrane"/>
    <property type="evidence" value="ECO:0007669"/>
    <property type="project" value="EnsemblFungi"/>
</dbReference>
<dbReference type="FunFam" id="1.20.1740.10:FF:000013">
    <property type="entry name" value="Solute carrier family 12 member"/>
    <property type="match status" value="1"/>
</dbReference>
<dbReference type="GO" id="GO:0006884">
    <property type="term" value="P:cell volume homeostasis"/>
    <property type="evidence" value="ECO:0007669"/>
    <property type="project" value="TreeGrafter"/>
</dbReference>
<feature type="region of interest" description="Disordered" evidence="7">
    <location>
        <begin position="1000"/>
        <end position="1039"/>
    </location>
</feature>
<keyword evidence="3" id="KW-0813">Transport</keyword>